<keyword evidence="1" id="KW-0732">Signal</keyword>
<accession>A0A5K7S7H9</accession>
<evidence type="ECO:0000313" key="2">
    <source>
        <dbReference type="EMBL" id="BBE17513.1"/>
    </source>
</evidence>
<dbReference type="AlphaFoldDB" id="A0A5K7S7H9"/>
<feature type="signal peptide" evidence="1">
    <location>
        <begin position="1"/>
        <end position="18"/>
    </location>
</feature>
<reference evidence="2" key="1">
    <citation type="journal article" date="2020" name="Int. J. Syst. Evol. Microbiol.">
        <title>Aquipluma nitroreducens gen. nov. sp. nov., a novel facultatively anaerobic bacterium isolated from a freshwater lake.</title>
        <authorList>
            <person name="Watanabe M."/>
            <person name="Kojima H."/>
            <person name="Fukui M."/>
        </authorList>
    </citation>
    <scope>NUCLEOTIDE SEQUENCE</scope>
    <source>
        <strain evidence="2">MeG22</strain>
    </source>
</reference>
<evidence type="ECO:0008006" key="4">
    <source>
        <dbReference type="Google" id="ProtNLM"/>
    </source>
</evidence>
<dbReference type="KEGG" id="anf:AQPE_1664"/>
<feature type="chain" id="PRO_5024379406" description="Outer membrane protein" evidence="1">
    <location>
        <begin position="19"/>
        <end position="428"/>
    </location>
</feature>
<organism evidence="2 3">
    <name type="scientific">Aquipluma nitroreducens</name>
    <dbReference type="NCBI Taxonomy" id="2010828"/>
    <lineage>
        <taxon>Bacteria</taxon>
        <taxon>Pseudomonadati</taxon>
        <taxon>Bacteroidota</taxon>
        <taxon>Bacteroidia</taxon>
        <taxon>Marinilabiliales</taxon>
        <taxon>Prolixibacteraceae</taxon>
        <taxon>Aquipluma</taxon>
    </lineage>
</organism>
<evidence type="ECO:0000313" key="3">
    <source>
        <dbReference type="Proteomes" id="UP001193389"/>
    </source>
</evidence>
<protein>
    <recommendedName>
        <fullName evidence="4">Outer membrane protein</fullName>
    </recommendedName>
</protein>
<dbReference type="EMBL" id="AP018694">
    <property type="protein sequence ID" value="BBE17513.1"/>
    <property type="molecule type" value="Genomic_DNA"/>
</dbReference>
<dbReference type="RefSeq" id="WP_318350501.1">
    <property type="nucleotide sequence ID" value="NZ_AP018694.1"/>
</dbReference>
<sequence length="428" mass="47042">MKKLFFLLLLISTQISYSQETKPKETSLEFYGFVRFESFFDSYKGLNAGNDLFFIAPSYAGVDTNGKHINQTPTYNFATMATRLGVRIAGPEIFKAKTSVNIEADFAGDLGNNPALFRVRQANAVFAWKKSSLLVGQTWHPFWGGKVFPTVAGLNTGSPFQPFNRSPQVRFDYRPSTKLILSAAMVGEFQYKSYGFSKIETMTIEKLDIFNRNAGIPEMVGNIEMNNGGCTLGAGVSLKYILPTLYTVGSAGKYVSNEMVQSTSFVGYGQYVKKMFSIRAKAVLGQNMTHLCIPGGYGVKTLDKATGALTYTPYNSFTSFINAVYGKKYQVGLFGGYLKNLGTADALYNFGSSTAPTVVTPGLLPNVASIYRVAPHFAMNISKIRFVAEYELTSAEYGTGNIDLNDGLYATGVNATNHRILLMLMYSF</sequence>
<proteinExistence type="predicted"/>
<dbReference type="Proteomes" id="UP001193389">
    <property type="component" value="Chromosome"/>
</dbReference>
<name>A0A5K7S7H9_9BACT</name>
<keyword evidence="3" id="KW-1185">Reference proteome</keyword>
<gene>
    <name evidence="2" type="ORF">AQPE_1664</name>
</gene>
<evidence type="ECO:0000256" key="1">
    <source>
        <dbReference type="SAM" id="SignalP"/>
    </source>
</evidence>